<sequence>MATAQTPSYYETQKLVAGWSAKGTPSDEEKIKFIDEVSAQLDDDEMVQKFLANVKEAGTAANQVDAAFDRVSRAFDDMVAKYGSDFPGFSNYNGEWKGYNSRWVTNLRDSRDVASTTIAILRRFDQVFLDMVESIVTDQDRLDCIVELKSFSDEDHEDATKTSQNFLNLKRDIEDFVERLNQYIVDKGVELEAEAKRLKVEIDALQGEIEVYVPAVASSHYVILTYNLIFLQAGREEKAGQLNSKQEALADVNRKQEALANLQSDFDGLKPDISLICEKLSLFAEIWAQVRSQSVQFQEHLQGGFGAETNLASSQRFKKEVRLARDVCKPLQDGLAIYATELENNVKVGKSSN</sequence>
<dbReference type="OrthoDB" id="3198211at2759"/>
<organism evidence="1 2">
    <name type="scientific">Coprinellus micaceus</name>
    <name type="common">Glistening ink-cap mushroom</name>
    <name type="synonym">Coprinus micaceus</name>
    <dbReference type="NCBI Taxonomy" id="71717"/>
    <lineage>
        <taxon>Eukaryota</taxon>
        <taxon>Fungi</taxon>
        <taxon>Dikarya</taxon>
        <taxon>Basidiomycota</taxon>
        <taxon>Agaricomycotina</taxon>
        <taxon>Agaricomycetes</taxon>
        <taxon>Agaricomycetidae</taxon>
        <taxon>Agaricales</taxon>
        <taxon>Agaricineae</taxon>
        <taxon>Psathyrellaceae</taxon>
        <taxon>Coprinellus</taxon>
    </lineage>
</organism>
<dbReference type="Gene3D" id="1.20.1170.10">
    <property type="match status" value="1"/>
</dbReference>
<dbReference type="Proteomes" id="UP000298030">
    <property type="component" value="Unassembled WGS sequence"/>
</dbReference>
<gene>
    <name evidence="1" type="ORF">FA13DRAFT_1695594</name>
</gene>
<reference evidence="1 2" key="1">
    <citation type="journal article" date="2019" name="Nat. Ecol. Evol.">
        <title>Megaphylogeny resolves global patterns of mushroom evolution.</title>
        <authorList>
            <person name="Varga T."/>
            <person name="Krizsan K."/>
            <person name="Foldi C."/>
            <person name="Dima B."/>
            <person name="Sanchez-Garcia M."/>
            <person name="Sanchez-Ramirez S."/>
            <person name="Szollosi G.J."/>
            <person name="Szarkandi J.G."/>
            <person name="Papp V."/>
            <person name="Albert L."/>
            <person name="Andreopoulos W."/>
            <person name="Angelini C."/>
            <person name="Antonin V."/>
            <person name="Barry K.W."/>
            <person name="Bougher N.L."/>
            <person name="Buchanan P."/>
            <person name="Buyck B."/>
            <person name="Bense V."/>
            <person name="Catcheside P."/>
            <person name="Chovatia M."/>
            <person name="Cooper J."/>
            <person name="Damon W."/>
            <person name="Desjardin D."/>
            <person name="Finy P."/>
            <person name="Geml J."/>
            <person name="Haridas S."/>
            <person name="Hughes K."/>
            <person name="Justo A."/>
            <person name="Karasinski D."/>
            <person name="Kautmanova I."/>
            <person name="Kiss B."/>
            <person name="Kocsube S."/>
            <person name="Kotiranta H."/>
            <person name="LaButti K.M."/>
            <person name="Lechner B.E."/>
            <person name="Liimatainen K."/>
            <person name="Lipzen A."/>
            <person name="Lukacs Z."/>
            <person name="Mihaltcheva S."/>
            <person name="Morgado L.N."/>
            <person name="Niskanen T."/>
            <person name="Noordeloos M.E."/>
            <person name="Ohm R.A."/>
            <person name="Ortiz-Santana B."/>
            <person name="Ovrebo C."/>
            <person name="Racz N."/>
            <person name="Riley R."/>
            <person name="Savchenko A."/>
            <person name="Shiryaev A."/>
            <person name="Soop K."/>
            <person name="Spirin V."/>
            <person name="Szebenyi C."/>
            <person name="Tomsovsky M."/>
            <person name="Tulloss R.E."/>
            <person name="Uehling J."/>
            <person name="Grigoriev I.V."/>
            <person name="Vagvolgyi C."/>
            <person name="Papp T."/>
            <person name="Martin F.M."/>
            <person name="Miettinen O."/>
            <person name="Hibbett D.S."/>
            <person name="Nagy L.G."/>
        </authorList>
    </citation>
    <scope>NUCLEOTIDE SEQUENCE [LARGE SCALE GENOMIC DNA]</scope>
    <source>
        <strain evidence="1 2">FP101781</strain>
    </source>
</reference>
<evidence type="ECO:0000313" key="2">
    <source>
        <dbReference type="Proteomes" id="UP000298030"/>
    </source>
</evidence>
<evidence type="ECO:0000313" key="1">
    <source>
        <dbReference type="EMBL" id="TEB21787.1"/>
    </source>
</evidence>
<comment type="caution">
    <text evidence="1">The sequence shown here is derived from an EMBL/GenBank/DDBJ whole genome shotgun (WGS) entry which is preliminary data.</text>
</comment>
<name>A0A4Y7SIR9_COPMI</name>
<accession>A0A4Y7SIR9</accession>
<proteinExistence type="predicted"/>
<keyword evidence="2" id="KW-1185">Reference proteome</keyword>
<protein>
    <submittedName>
        <fullName evidence="1">Uncharacterized protein</fullName>
    </submittedName>
</protein>
<dbReference type="AlphaFoldDB" id="A0A4Y7SIR9"/>
<dbReference type="EMBL" id="QPFP01000102">
    <property type="protein sequence ID" value="TEB21787.1"/>
    <property type="molecule type" value="Genomic_DNA"/>
</dbReference>